<gene>
    <name evidence="9" type="ORF">FL82_20048</name>
    <name evidence="8" type="ORF">GCK72_013361</name>
</gene>
<evidence type="ECO:0000259" key="7">
    <source>
        <dbReference type="PROSITE" id="PS51362"/>
    </source>
</evidence>
<dbReference type="GO" id="GO:0008045">
    <property type="term" value="P:motor neuron axon guidance"/>
    <property type="evidence" value="ECO:0007669"/>
    <property type="project" value="EnsemblMetazoa"/>
</dbReference>
<dbReference type="Gene3D" id="2.10.90.10">
    <property type="entry name" value="Cystine-knot cytokines"/>
    <property type="match status" value="1"/>
</dbReference>
<evidence type="ECO:0000256" key="6">
    <source>
        <dbReference type="SAM" id="SignalP"/>
    </source>
</evidence>
<dbReference type="Proteomes" id="UP000216624">
    <property type="component" value="Unassembled WGS sequence"/>
</dbReference>
<name>A0A260YT97_CAERE</name>
<dbReference type="AlphaFoldDB" id="A0A260YT97"/>
<dbReference type="InterPro" id="IPR001839">
    <property type="entry name" value="TGF-b_C"/>
</dbReference>
<keyword evidence="3" id="KW-0964">Secreted</keyword>
<dbReference type="InterPro" id="IPR015615">
    <property type="entry name" value="TGF-beta-rel"/>
</dbReference>
<dbReference type="GO" id="GO:0005125">
    <property type="term" value="F:cytokine activity"/>
    <property type="evidence" value="ECO:0007669"/>
    <property type="project" value="TreeGrafter"/>
</dbReference>
<reference evidence="10" key="2">
    <citation type="submission" date="2017-08" db="EMBL/GenBank/DDBJ databases">
        <authorList>
            <person name="Fierst J.L."/>
        </authorList>
    </citation>
    <scope>NUCLEOTIDE SEQUENCE [LARGE SCALE GENOMIC DNA]</scope>
    <source>
        <strain evidence="10">PX439</strain>
    </source>
</reference>
<feature type="non-terminal residue" evidence="9">
    <location>
        <position position="1"/>
    </location>
</feature>
<evidence type="ECO:0000256" key="3">
    <source>
        <dbReference type="ARBA" id="ARBA00022525"/>
    </source>
</evidence>
<keyword evidence="10" id="KW-1185">Reference proteome</keyword>
<dbReference type="EMBL" id="NMWX01000806">
    <property type="protein sequence ID" value="OZF76395.1"/>
    <property type="molecule type" value="Genomic_DNA"/>
</dbReference>
<dbReference type="GO" id="GO:0045138">
    <property type="term" value="P:nematode male tail tip morphogenesis"/>
    <property type="evidence" value="ECO:0007669"/>
    <property type="project" value="EnsemblMetazoa"/>
</dbReference>
<sequence length="410" mass="47556">MRRLLIVSFCLLFSIVNSAKVDIDLINETIRDLLHFKNSDPNITSFHRQSHTLTEHMKDLYQIFIDEDSNEDGNLVRAIEPAVGKLDGQEVLVFDVEGFDSDESIMRAELHFFLRRRDAFSRRRSRQIRAKSVCVNEYCRPQTLKKIRGSSTSGDEMLEDFKVVWDATKSVFDSYHLDGKQAVFRITREHSKMRPYAEMIRKSTPFLVIYSKVNHTLDTKSVIQQAEQTKRKRRDLGNEELREYYTYNSIPLDNDEREPVKRKAGKKNSLSEEMSSEDVWQGFGEETSREDRERKENEEMANDVRVVLLQNKNRCHKEGTLVSLKHFGWDRFVMEPKTIETSFCKGKCAKPMLTSGKASNHAMLQSLFAAEPVCCAPTNLKSLNFLYRDEKGRTVIRNYSKMLIGSCSCL</sequence>
<dbReference type="PANTHER" id="PTHR11848">
    <property type="entry name" value="TGF-BETA FAMILY"/>
    <property type="match status" value="1"/>
</dbReference>
<feature type="compositionally biased region" description="Basic and acidic residues" evidence="5">
    <location>
        <begin position="286"/>
        <end position="298"/>
    </location>
</feature>
<organism evidence="9 10">
    <name type="scientific">Caenorhabditis remanei</name>
    <name type="common">Caenorhabditis vulgaris</name>
    <dbReference type="NCBI Taxonomy" id="31234"/>
    <lineage>
        <taxon>Eukaryota</taxon>
        <taxon>Metazoa</taxon>
        <taxon>Ecdysozoa</taxon>
        <taxon>Nematoda</taxon>
        <taxon>Chromadorea</taxon>
        <taxon>Rhabditida</taxon>
        <taxon>Rhabditina</taxon>
        <taxon>Rhabditomorpha</taxon>
        <taxon>Rhabditoidea</taxon>
        <taxon>Rhabditidae</taxon>
        <taxon>Peloderinae</taxon>
        <taxon>Caenorhabditis</taxon>
    </lineage>
</organism>
<dbReference type="GO" id="GO:0040039">
    <property type="term" value="P:inductive cell migration"/>
    <property type="evidence" value="ECO:0007669"/>
    <property type="project" value="EnsemblMetazoa"/>
</dbReference>
<dbReference type="SMART" id="SM00204">
    <property type="entry name" value="TGFB"/>
    <property type="match status" value="1"/>
</dbReference>
<comment type="subcellular location">
    <subcellularLocation>
        <location evidence="1">Secreted</location>
    </subcellularLocation>
</comment>
<feature type="domain" description="TGF-beta family profile" evidence="7">
    <location>
        <begin position="292"/>
        <end position="410"/>
    </location>
</feature>
<evidence type="ECO:0000256" key="1">
    <source>
        <dbReference type="ARBA" id="ARBA00004613"/>
    </source>
</evidence>
<evidence type="ECO:0000256" key="5">
    <source>
        <dbReference type="SAM" id="MobiDB-lite"/>
    </source>
</evidence>
<comment type="similarity">
    <text evidence="2 4">Belongs to the TGF-beta family.</text>
</comment>
<evidence type="ECO:0000313" key="8">
    <source>
        <dbReference type="EMBL" id="KAF1756907.1"/>
    </source>
</evidence>
<dbReference type="Pfam" id="PF00019">
    <property type="entry name" value="TGF_beta"/>
    <property type="match status" value="1"/>
</dbReference>
<protein>
    <recommendedName>
        <fullName evidence="7">TGF-beta family profile domain-containing protein</fullName>
    </recommendedName>
</protein>
<dbReference type="GO" id="GO:0043057">
    <property type="term" value="P:backward locomotion"/>
    <property type="evidence" value="ECO:0007669"/>
    <property type="project" value="EnsemblMetazoa"/>
</dbReference>
<comment type="caution">
    <text evidence="9">The sequence shown here is derived from an EMBL/GenBank/DDBJ whole genome shotgun (WGS) entry which is preliminary data.</text>
</comment>
<dbReference type="GO" id="GO:0005615">
    <property type="term" value="C:extracellular space"/>
    <property type="evidence" value="ECO:0007669"/>
    <property type="project" value="TreeGrafter"/>
</dbReference>
<evidence type="ECO:0000313" key="11">
    <source>
        <dbReference type="Proteomes" id="UP000483820"/>
    </source>
</evidence>
<dbReference type="Proteomes" id="UP000483820">
    <property type="component" value="Chromosome IV"/>
</dbReference>
<keyword evidence="6" id="KW-0732">Signal</keyword>
<dbReference type="GO" id="GO:0008083">
    <property type="term" value="F:growth factor activity"/>
    <property type="evidence" value="ECO:0007669"/>
    <property type="project" value="UniProtKB-KW"/>
</dbReference>
<keyword evidence="4" id="KW-0339">Growth factor</keyword>
<dbReference type="PANTHER" id="PTHR11848:SF308">
    <property type="entry name" value="BMP-LIKE PROTEIN UNC-129"/>
    <property type="match status" value="1"/>
</dbReference>
<accession>A0A260YT97</accession>
<evidence type="ECO:0000256" key="2">
    <source>
        <dbReference type="ARBA" id="ARBA00006656"/>
    </source>
</evidence>
<reference evidence="9" key="1">
    <citation type="submission" date="2017-08" db="EMBL/GenBank/DDBJ databases">
        <authorList>
            <person name="de Groot N.N."/>
        </authorList>
    </citation>
    <scope>NUCLEOTIDE SEQUENCE [LARGE SCALE GENOMIC DNA]</scope>
    <source>
        <strain evidence="9">PX439</strain>
    </source>
</reference>
<proteinExistence type="inferred from homology"/>
<dbReference type="InterPro" id="IPR029034">
    <property type="entry name" value="Cystine-knot_cytokine"/>
</dbReference>
<evidence type="ECO:0000313" key="9">
    <source>
        <dbReference type="EMBL" id="OZF76395.1"/>
    </source>
</evidence>
<evidence type="ECO:0000256" key="4">
    <source>
        <dbReference type="RuleBase" id="RU000354"/>
    </source>
</evidence>
<feature type="chain" id="PRO_5044571646" description="TGF-beta family profile domain-containing protein" evidence="6">
    <location>
        <begin position="19"/>
        <end position="410"/>
    </location>
</feature>
<feature type="signal peptide" evidence="6">
    <location>
        <begin position="1"/>
        <end position="18"/>
    </location>
</feature>
<evidence type="ECO:0000313" key="10">
    <source>
        <dbReference type="Proteomes" id="UP000216624"/>
    </source>
</evidence>
<dbReference type="EMBL" id="WUAV01000004">
    <property type="protein sequence ID" value="KAF1756907.1"/>
    <property type="molecule type" value="Genomic_DNA"/>
</dbReference>
<dbReference type="PROSITE" id="PS51362">
    <property type="entry name" value="TGF_BETA_2"/>
    <property type="match status" value="1"/>
</dbReference>
<reference evidence="8 11" key="3">
    <citation type="submission" date="2019-12" db="EMBL/GenBank/DDBJ databases">
        <title>Chromosome-level assembly of the Caenorhabditis remanei genome.</title>
        <authorList>
            <person name="Teterina A.A."/>
            <person name="Willis J.H."/>
            <person name="Phillips P.C."/>
        </authorList>
    </citation>
    <scope>NUCLEOTIDE SEQUENCE [LARGE SCALE GENOMIC DNA]</scope>
    <source>
        <strain evidence="8 11">PX506</strain>
        <tissue evidence="8">Whole organism</tissue>
    </source>
</reference>
<dbReference type="SUPFAM" id="SSF57501">
    <property type="entry name" value="Cystine-knot cytokines"/>
    <property type="match status" value="1"/>
</dbReference>
<dbReference type="CDD" id="cd13756">
    <property type="entry name" value="TGF_beta_BMPs_GDFs"/>
    <property type="match status" value="1"/>
</dbReference>
<dbReference type="GO" id="GO:0033563">
    <property type="term" value="P:dorsal/ventral axon guidance"/>
    <property type="evidence" value="ECO:0007669"/>
    <property type="project" value="EnsemblMetazoa"/>
</dbReference>
<feature type="region of interest" description="Disordered" evidence="5">
    <location>
        <begin position="255"/>
        <end position="298"/>
    </location>
</feature>